<dbReference type="PROSITE" id="PS50075">
    <property type="entry name" value="CARRIER"/>
    <property type="match status" value="3"/>
</dbReference>
<dbReference type="Gene3D" id="3.30.559.10">
    <property type="entry name" value="Chloramphenicol acetyltransferase-like domain"/>
    <property type="match status" value="2"/>
</dbReference>
<dbReference type="PANTHER" id="PTHR45527:SF11">
    <property type="entry name" value="NONRIBOSOMAL PEPTIDE SYNTHETASE 5"/>
    <property type="match status" value="1"/>
</dbReference>
<dbReference type="Gene3D" id="3.30.559.30">
    <property type="entry name" value="Nonribosomal peptide synthetase, condensation domain"/>
    <property type="match status" value="2"/>
</dbReference>
<accession>A0A1W5ZLE7</accession>
<dbReference type="GO" id="GO:0043041">
    <property type="term" value="P:amino acid activation for nonribosomal peptide biosynthetic process"/>
    <property type="evidence" value="ECO:0007669"/>
    <property type="project" value="TreeGrafter"/>
</dbReference>
<dbReference type="InterPro" id="IPR036736">
    <property type="entry name" value="ACP-like_sf"/>
</dbReference>
<evidence type="ECO:0000256" key="2">
    <source>
        <dbReference type="ARBA" id="ARBA00022553"/>
    </source>
</evidence>
<sequence length="2228" mass="244310">MSAAATAGAFHSNSLDKFASGPEAVKGQSDLARVISFSGVLDLPQALSNFHIDTARGIHTDFEDIAKAHPEWIAVELGEGEEIVTYGELDHIAGHVASQLVQGGIRDEELVPVIASRTPRAIAGIIGVLKAGVWRWFPDTCLWLKQDAGGAYVPCDAGEWTQDRIDIVLATIKPRNIVVTDRSFVPLVAAYTSLNIIVMDKHVYSGGKAFSTHKFKLSDSVTPSSNGLAYVIMTSGTSGTPKGVMVDHKNLIQYVRRSEPDRPGNLGVKPGDRAFLVFSIAFDACSGVIWSTLCNGATLCLADKTNIAAVAKRVTHFPCTPSLLSSLSPNEYPQIRGVFAGGEALPLSLVQSWARDGRRIFNCYGPTETTCAATVTEVRADSRQVTIGGPLVGYAVLVVDQDLKPLGVGVSGELVIGGRGVARGYYGNEKLTSEKFVELEWVEKTLGIKSSGKWYRTGDLARWTHDGMLEYLGRSDWRVKNRGFLIDLEGDVESAMVADTAVSDAKAFMIRGRLLGAVTPADTDTRALRERLLVHTPAYMVCNKIFAFDKFPRTSNDKVDRRRLQTLVESLVEQDSASYGPAAHTEPQHVVAEGFRVLFNMNAQIGIHASFIELGGDSITAIRLVSFVRAAGFAISFQDVLRLNTIEAIAAVAVPLASLQGEPTIGDDAMEDYTQLMREILGDQAETIAEDIAPLTPSQRGMFITTASKPTVYSIQTHVTLQDARGSFDPARFTNAWRRAIRRHAIFRSSFHLEHGQHGVQIVHRDVPDLPSCLYIFENDADLNTALKKYLADDLSKGFAVDDFTLPGKLMRLALFTVRVSQKAYFVWTVHHGLIDGLSASILEDELIHDYNDQVPLNAPCNPARSFASVAREITSQQSKQEQVVAEFWREHLQGMESAAPLNLPRLATSALAAHEVLFESTLSLDLVAEFARQSSVTISTIFLAAAAVVLCRYTNKLDANLGVVLTGRSSLLNAEQVVGPIVNTLPVHLSIEDEHLSVKDLLRATSAQVMSATAWEWSSLRSAMSALGIQADKDLFDFAFSFSDDFASEMTPPSNVPALQMCDAVTTEQTEFPFSVTFERTAKQNVAVRIRQQPQTIHEAFAKGMGRHFCNVVAGFMSASSVKDIQLTDAAERQHLIHGLNSHHLEPYRQTITVRDRLVHSMKTHRSLPAIAQGNDSITYAELDRQSSAVAYYLATHHGVTVGSTVGILAMHSIEWLIGMCGIVKAGAAYLPIDASYPPERQIWVLEQGDNVGVILVPRTPNHDSFKVKILRIANMVEYNPPPVPLREPKPQDVVAYVYTSGSTGVPKGVPLTQGGLDTALQPEYSHLWAAPGRRTALMMALGFDGSFMSTFGSLLYGGTVVLQDPSDPLEHLKHVHCVMCTPSMLASLDETEYKNLDSLALGGEALPQGLADAWSSGRNLVNMYGPSECHILATCKYLSPGEPVSLGRPLPKTRIYCVDPDTNFPVPVGLPGEIWIGGSSPTIGYVGRPDATKDKFMSDPFGYPGERIYRTGDIGRWNLKGDLEYVGRVDDLIKVKGGFRLTLIGVENALNREASNYLRTPLASATVVRNIDTSALRERLSETEPHFAVPKWIIALDTLPMTPNQKIDRKALVALPLPEREEQYFEPLKTPTEHNLATIWKDLLDVKENISATAHFVRLGGTSLNQIRLVSRLQRSYKVKVPLTLVINNPVLRNLATAVDGLVTTAAPLVENITFNGDTRSLSHSERGMWLAYQLAPIKTPFTVSALYAINGTVDTKHLKQAFDIVLARHAIFRARYHTDSRGIPARDISGDSPRAQVISRNDFDASLDQEMNYVFDISAEHLVRVRLASDKGITSALFTANHIVVDHWTVDIVMKEVSSVYASLLRGENAALAALGLDYPQWAASSQRAEEHKHLKFWADYLRDIPDCITLPTSYPRPAIKSYAGRSRFFKIPEQLRQDVERAAAAHGVTLHQFFSAALLLVLSVFTGQDDIVIGASHANRRSAEEYELCGLFLDRIPFRMQLTSENQQSTESLLQSVVASQQAASMHFTVPFDEIARHVHIRRDLGRHPIFQVMLSVENETETIPKLTVAGALVENVQVAPSGSNLLPNAQGMRLRFEASDIYDDTLVNAMEASMRTALAMLADYQSTPTKIFAALQSHVVRAPTREEKVGLISDAMLAVIGGLSKRERAIPDDTTFFELGGTSALAPVLVKELESRGARVSLIDLFTSPSIRDLVSRASFRLQ</sequence>
<evidence type="ECO:0000256" key="3">
    <source>
        <dbReference type="ARBA" id="ARBA00022598"/>
    </source>
</evidence>
<dbReference type="Gene3D" id="3.30.300.30">
    <property type="match status" value="2"/>
</dbReference>
<proteinExistence type="evidence at transcript level"/>
<dbReference type="GO" id="GO:0044550">
    <property type="term" value="P:secondary metabolite biosynthetic process"/>
    <property type="evidence" value="ECO:0007669"/>
    <property type="project" value="TreeGrafter"/>
</dbReference>
<dbReference type="Pfam" id="PF00668">
    <property type="entry name" value="Condensation"/>
    <property type="match status" value="2"/>
</dbReference>
<dbReference type="GO" id="GO:0016874">
    <property type="term" value="F:ligase activity"/>
    <property type="evidence" value="ECO:0007669"/>
    <property type="project" value="UniProtKB-KW"/>
</dbReference>
<dbReference type="Gene3D" id="3.40.50.12780">
    <property type="entry name" value="N-terminal domain of ligase-like"/>
    <property type="match status" value="2"/>
</dbReference>
<dbReference type="GO" id="GO:0031177">
    <property type="term" value="F:phosphopantetheine binding"/>
    <property type="evidence" value="ECO:0007669"/>
    <property type="project" value="InterPro"/>
</dbReference>
<dbReference type="Pfam" id="PF00550">
    <property type="entry name" value="PP-binding"/>
    <property type="match status" value="3"/>
</dbReference>
<dbReference type="InterPro" id="IPR042099">
    <property type="entry name" value="ANL_N_sf"/>
</dbReference>
<dbReference type="SMART" id="SM00823">
    <property type="entry name" value="PKS_PP"/>
    <property type="match status" value="3"/>
</dbReference>
<dbReference type="SUPFAM" id="SSF47336">
    <property type="entry name" value="ACP-like"/>
    <property type="match status" value="3"/>
</dbReference>
<organism evidence="6">
    <name type="scientific">Taiwanofungus camphoratus</name>
    <name type="common">Poroid brown-rot fungus</name>
    <name type="synonym">Antrodia camphorata</name>
    <dbReference type="NCBI Taxonomy" id="2696576"/>
    <lineage>
        <taxon>Eukaryota</taxon>
        <taxon>Fungi</taxon>
        <taxon>Dikarya</taxon>
        <taxon>Basidiomycota</taxon>
        <taxon>Agaricomycotina</taxon>
        <taxon>Agaricomycetes</taxon>
        <taxon>Polyporales</taxon>
        <taxon>Taiwanofungaceae</taxon>
        <taxon>Taiwanofungus</taxon>
    </lineage>
</organism>
<dbReference type="SUPFAM" id="SSF56801">
    <property type="entry name" value="Acetyl-CoA synthetase-like"/>
    <property type="match status" value="2"/>
</dbReference>
<dbReference type="PROSITE" id="PS00455">
    <property type="entry name" value="AMP_BINDING"/>
    <property type="match status" value="2"/>
</dbReference>
<dbReference type="InterPro" id="IPR020845">
    <property type="entry name" value="AMP-binding_CS"/>
</dbReference>
<comment type="similarity">
    <text evidence="4">Belongs to the NRP synthetase family.</text>
</comment>
<evidence type="ECO:0000256" key="4">
    <source>
        <dbReference type="ARBA" id="ARBA00029454"/>
    </source>
</evidence>
<reference evidence="6" key="1">
    <citation type="submission" date="2016-06" db="EMBL/GenBank/DDBJ databases">
        <title>Isolation and Identification of Nonribosomal Peptides Synthetases (NRPS) from Antrodia camphorata.</title>
        <authorList>
            <person name="Zhao N."/>
            <person name="Chen J."/>
            <person name="Chen Z."/>
            <person name="Wang J."/>
            <person name="Yang Y."/>
            <person name="Wang Y."/>
        </authorList>
    </citation>
    <scope>NUCLEOTIDE SEQUENCE</scope>
</reference>
<evidence type="ECO:0000256" key="1">
    <source>
        <dbReference type="ARBA" id="ARBA00022450"/>
    </source>
</evidence>
<dbReference type="PANTHER" id="PTHR45527">
    <property type="entry name" value="NONRIBOSOMAL PEPTIDE SYNTHETASE"/>
    <property type="match status" value="1"/>
</dbReference>
<dbReference type="EMBL" id="KX430967">
    <property type="protein sequence ID" value="ARI71054.1"/>
    <property type="molecule type" value="mRNA"/>
</dbReference>
<feature type="domain" description="Carrier" evidence="5">
    <location>
        <begin position="2148"/>
        <end position="2227"/>
    </location>
</feature>
<dbReference type="Gene3D" id="1.10.1200.10">
    <property type="entry name" value="ACP-like"/>
    <property type="match status" value="3"/>
</dbReference>
<dbReference type="InterPro" id="IPR000873">
    <property type="entry name" value="AMP-dep_synth/lig_dom"/>
</dbReference>
<feature type="domain" description="Carrier" evidence="5">
    <location>
        <begin position="581"/>
        <end position="657"/>
    </location>
</feature>
<dbReference type="InterPro" id="IPR001242">
    <property type="entry name" value="Condensation_dom"/>
</dbReference>
<evidence type="ECO:0000313" key="6">
    <source>
        <dbReference type="EMBL" id="ARI71054.1"/>
    </source>
</evidence>
<name>A0A1W5ZLE7_TAICA</name>
<dbReference type="InterPro" id="IPR020806">
    <property type="entry name" value="PKS_PP-bd"/>
</dbReference>
<dbReference type="InterPro" id="IPR009081">
    <property type="entry name" value="PP-bd_ACP"/>
</dbReference>
<protein>
    <submittedName>
        <fullName evidence="6">Epipolythiodioxopiperazine superfamily gliotoxin synthetase</fullName>
    </submittedName>
</protein>
<dbReference type="InterPro" id="IPR006162">
    <property type="entry name" value="Ppantetheine_attach_site"/>
</dbReference>
<dbReference type="Pfam" id="PF00501">
    <property type="entry name" value="AMP-binding"/>
    <property type="match status" value="2"/>
</dbReference>
<keyword evidence="3" id="KW-0436">Ligase</keyword>
<dbReference type="InterPro" id="IPR023213">
    <property type="entry name" value="CAT-like_dom_sf"/>
</dbReference>
<evidence type="ECO:0000259" key="5">
    <source>
        <dbReference type="PROSITE" id="PS50075"/>
    </source>
</evidence>
<keyword evidence="1" id="KW-0596">Phosphopantetheine</keyword>
<feature type="domain" description="Carrier" evidence="5">
    <location>
        <begin position="1629"/>
        <end position="1705"/>
    </location>
</feature>
<dbReference type="GO" id="GO:0005737">
    <property type="term" value="C:cytoplasm"/>
    <property type="evidence" value="ECO:0007669"/>
    <property type="project" value="TreeGrafter"/>
</dbReference>
<dbReference type="InterPro" id="IPR045851">
    <property type="entry name" value="AMP-bd_C_sf"/>
</dbReference>
<dbReference type="PROSITE" id="PS00012">
    <property type="entry name" value="PHOSPHOPANTETHEINE"/>
    <property type="match status" value="1"/>
</dbReference>
<keyword evidence="2" id="KW-0597">Phosphoprotein</keyword>
<dbReference type="SUPFAM" id="SSF52777">
    <property type="entry name" value="CoA-dependent acyltransferases"/>
    <property type="match status" value="4"/>
</dbReference>